<evidence type="ECO:0000313" key="3">
    <source>
        <dbReference type="WBParaSite" id="Pan_g13367.t1"/>
    </source>
</evidence>
<keyword evidence="2" id="KW-1185">Reference proteome</keyword>
<evidence type="ECO:0000256" key="1">
    <source>
        <dbReference type="SAM" id="SignalP"/>
    </source>
</evidence>
<evidence type="ECO:0000313" key="2">
    <source>
        <dbReference type="Proteomes" id="UP000492821"/>
    </source>
</evidence>
<keyword evidence="1" id="KW-0732">Signal</keyword>
<dbReference type="Proteomes" id="UP000492821">
    <property type="component" value="Unassembled WGS sequence"/>
</dbReference>
<feature type="chain" id="PRO_5028803184" evidence="1">
    <location>
        <begin position="19"/>
        <end position="113"/>
    </location>
</feature>
<dbReference type="WBParaSite" id="Pan_g13367.t1">
    <property type="protein sequence ID" value="Pan_g13367.t1"/>
    <property type="gene ID" value="Pan_g13367"/>
</dbReference>
<protein>
    <submittedName>
        <fullName evidence="3">Venom peptide</fullName>
    </submittedName>
</protein>
<organism evidence="2 3">
    <name type="scientific">Panagrellus redivivus</name>
    <name type="common">Microworm</name>
    <dbReference type="NCBI Taxonomy" id="6233"/>
    <lineage>
        <taxon>Eukaryota</taxon>
        <taxon>Metazoa</taxon>
        <taxon>Ecdysozoa</taxon>
        <taxon>Nematoda</taxon>
        <taxon>Chromadorea</taxon>
        <taxon>Rhabditida</taxon>
        <taxon>Tylenchina</taxon>
        <taxon>Panagrolaimomorpha</taxon>
        <taxon>Panagrolaimoidea</taxon>
        <taxon>Panagrolaimidae</taxon>
        <taxon>Panagrellus</taxon>
    </lineage>
</organism>
<reference evidence="2" key="1">
    <citation type="journal article" date="2013" name="Genetics">
        <title>The draft genome and transcriptome of Panagrellus redivivus are shaped by the harsh demands of a free-living lifestyle.</title>
        <authorList>
            <person name="Srinivasan J."/>
            <person name="Dillman A.R."/>
            <person name="Macchietto M.G."/>
            <person name="Heikkinen L."/>
            <person name="Lakso M."/>
            <person name="Fracchia K.M."/>
            <person name="Antoshechkin I."/>
            <person name="Mortazavi A."/>
            <person name="Wong G."/>
            <person name="Sternberg P.W."/>
        </authorList>
    </citation>
    <scope>NUCLEOTIDE SEQUENCE [LARGE SCALE GENOMIC DNA]</scope>
    <source>
        <strain evidence="2">MT8872</strain>
    </source>
</reference>
<proteinExistence type="predicted"/>
<name>A0A7E4UWI4_PANRE</name>
<dbReference type="AlphaFoldDB" id="A0A7E4UWI4"/>
<reference evidence="3" key="2">
    <citation type="submission" date="2020-10" db="UniProtKB">
        <authorList>
            <consortium name="WormBaseParasite"/>
        </authorList>
    </citation>
    <scope>IDENTIFICATION</scope>
</reference>
<sequence length="113" mass="12565">MKLFSLCLVALLLATAICDDAKKPKDEKFEFALNLKGGVGAKTGLEDLIDGFKQSALIKDMFADVDLSVIKETMEHIIDFLQLAKDEVEGFSDLEVPKFQNIKGKLLKMLNPF</sequence>
<accession>A0A7E4UWI4</accession>
<feature type="signal peptide" evidence="1">
    <location>
        <begin position="1"/>
        <end position="18"/>
    </location>
</feature>